<proteinExistence type="predicted"/>
<dbReference type="Gene3D" id="3.20.20.60">
    <property type="entry name" value="Phosphoenolpyruvate-binding domains"/>
    <property type="match status" value="1"/>
</dbReference>
<dbReference type="GO" id="GO:0016833">
    <property type="term" value="F:oxo-acid-lyase activity"/>
    <property type="evidence" value="ECO:0007669"/>
    <property type="project" value="UniProtKB-ARBA"/>
</dbReference>
<evidence type="ECO:0000313" key="1">
    <source>
        <dbReference type="EMBL" id="CAD9495885.1"/>
    </source>
</evidence>
<dbReference type="PROSITE" id="PS00161">
    <property type="entry name" value="ISOCITRATE_LYASE"/>
    <property type="match status" value="1"/>
</dbReference>
<organism evidence="1">
    <name type="scientific">Haptolina brevifila</name>
    <dbReference type="NCBI Taxonomy" id="156173"/>
    <lineage>
        <taxon>Eukaryota</taxon>
        <taxon>Haptista</taxon>
        <taxon>Haptophyta</taxon>
        <taxon>Prymnesiophyceae</taxon>
        <taxon>Prymnesiales</taxon>
        <taxon>Prymnesiaceae</taxon>
        <taxon>Haptolina</taxon>
    </lineage>
</organism>
<dbReference type="PANTHER" id="PTHR42905">
    <property type="entry name" value="PHOSPHOENOLPYRUVATE CARBOXYLASE"/>
    <property type="match status" value="1"/>
</dbReference>
<dbReference type="InterPro" id="IPR039556">
    <property type="entry name" value="ICL/PEPM"/>
</dbReference>
<name>A0A6U7I060_9EUKA</name>
<accession>A0A6U7I060</accession>
<evidence type="ECO:0000313" key="2">
    <source>
        <dbReference type="EMBL" id="CAD9495888.1"/>
    </source>
</evidence>
<protein>
    <recommendedName>
        <fullName evidence="3">Methylisocitrate lyase</fullName>
    </recommendedName>
</protein>
<dbReference type="EMBL" id="HBGU01051543">
    <property type="protein sequence ID" value="CAD9495888.1"/>
    <property type="molecule type" value="Transcribed_RNA"/>
</dbReference>
<dbReference type="InterPro" id="IPR018523">
    <property type="entry name" value="Isocitrate_lyase_ph_CS"/>
</dbReference>
<dbReference type="InterPro" id="IPR040442">
    <property type="entry name" value="Pyrv_kinase-like_dom_sf"/>
</dbReference>
<evidence type="ECO:0008006" key="3">
    <source>
        <dbReference type="Google" id="ProtNLM"/>
    </source>
</evidence>
<dbReference type="SUPFAM" id="SSF51621">
    <property type="entry name" value="Phosphoenolpyruvate/pyruvate domain"/>
    <property type="match status" value="1"/>
</dbReference>
<dbReference type="Pfam" id="PF13714">
    <property type="entry name" value="PEP_mutase"/>
    <property type="match status" value="1"/>
</dbReference>
<dbReference type="PANTHER" id="PTHR42905:SF5">
    <property type="entry name" value="CARBOXYVINYL-CARBOXYPHOSPHONATE PHOSPHORYLMUTASE, CHLOROPLASTIC"/>
    <property type="match status" value="1"/>
</dbReference>
<gene>
    <name evidence="1" type="ORF">CBRE1094_LOCUS28095</name>
    <name evidence="2" type="ORF">CBRE1094_LOCUS28096</name>
</gene>
<reference evidence="1" key="1">
    <citation type="submission" date="2021-01" db="EMBL/GenBank/DDBJ databases">
        <authorList>
            <person name="Corre E."/>
            <person name="Pelletier E."/>
            <person name="Niang G."/>
            <person name="Scheremetjew M."/>
            <person name="Finn R."/>
            <person name="Kale V."/>
            <person name="Holt S."/>
            <person name="Cochrane G."/>
            <person name="Meng A."/>
            <person name="Brown T."/>
            <person name="Cohen L."/>
        </authorList>
    </citation>
    <scope>NUCLEOTIDE SEQUENCE</scope>
    <source>
        <strain evidence="1">UTEX LB 985</strain>
    </source>
</reference>
<dbReference type="CDD" id="cd00377">
    <property type="entry name" value="ICL_PEPM"/>
    <property type="match status" value="1"/>
</dbReference>
<dbReference type="EMBL" id="HBGU01051542">
    <property type="protein sequence ID" value="CAD9495885.1"/>
    <property type="molecule type" value="Transcribed_RNA"/>
</dbReference>
<dbReference type="AlphaFoldDB" id="A0A6U7I060"/>
<sequence>MASRLANYARRSIAGRGSKRLRELLAAPEIVVLPGAFDCFSARLIESEGFNACFVTGQGLSGSLIGRPDYGFLTASETLGAASRICSTVDIPVIADLDTGFGGPLNVFRTVEEAAAAGVAGFILEDQEWPKKCGHMSGRGSTKKVISSAEHASKIAAAAEARGDSDMVLIARTDARAEHGLDEAIRRGHEYHAAGADVIFIEAPQSLEEFRLVRAAFDSEVPLFANVFEGTPYKDTILSAEELQSLGYAMVVYPMSFMFAAVHGMRAKLRELKSAGVTDGRPANRQPMVSYDEYLSVIGLQQFRELEEAYALDESGQFKPQGKPRNRS</sequence>
<dbReference type="InterPro" id="IPR015813">
    <property type="entry name" value="Pyrv/PenolPyrv_kinase-like_dom"/>
</dbReference>